<gene>
    <name evidence="2" type="ORF">NOG11_09190</name>
</gene>
<sequence>MTLFIGGVAAVILELAEPRVRHGVWDHSVFPADPVLRLRRTGLAAMVSFYAPRSKALTMIEGINRRHARIEGLTDSGKSYRADDPELLLWVQATAAYGFIKAYSRFVRRLNDDDWERALTEAQPVAEAYGVATPPLSKEGLRELLQALEPRLEPSETLQTFLRMMRDEPALPGVLSRLQPLLVRAAVGLVPPSIRRRTGIDELGPRPGESALLNLLARGSTWMSLRNHPRELARRRLASKR</sequence>
<reference evidence="2" key="1">
    <citation type="submission" date="2022-07" db="EMBL/GenBank/DDBJ databases">
        <title>Parvularcula maris sp. nov., an algicidal bacterium isolated from seawater.</title>
        <authorList>
            <person name="Li F."/>
        </authorList>
    </citation>
    <scope>NUCLEOTIDE SEQUENCE</scope>
    <source>
        <strain evidence="2">BGMRC 0090</strain>
    </source>
</reference>
<dbReference type="GO" id="GO:0016491">
    <property type="term" value="F:oxidoreductase activity"/>
    <property type="evidence" value="ECO:0007669"/>
    <property type="project" value="InterPro"/>
</dbReference>
<dbReference type="Proteomes" id="UP001142610">
    <property type="component" value="Unassembled WGS sequence"/>
</dbReference>
<dbReference type="EMBL" id="JANIBC010000006">
    <property type="protein sequence ID" value="MCQ8185571.1"/>
    <property type="molecule type" value="Genomic_DNA"/>
</dbReference>
<keyword evidence="3" id="KW-1185">Reference proteome</keyword>
<feature type="domain" description="ER-bound oxygenase mpaB/mpaB'/Rubber oxygenase catalytic" evidence="1">
    <location>
        <begin position="2"/>
        <end position="219"/>
    </location>
</feature>
<evidence type="ECO:0000259" key="1">
    <source>
        <dbReference type="Pfam" id="PF09995"/>
    </source>
</evidence>
<evidence type="ECO:0000313" key="3">
    <source>
        <dbReference type="Proteomes" id="UP001142610"/>
    </source>
</evidence>
<accession>A0A9X2L9G1</accession>
<dbReference type="Pfam" id="PF09995">
    <property type="entry name" value="MPAB_Lcp_cat"/>
    <property type="match status" value="1"/>
</dbReference>
<evidence type="ECO:0000313" key="2">
    <source>
        <dbReference type="EMBL" id="MCQ8185571.1"/>
    </source>
</evidence>
<proteinExistence type="predicted"/>
<dbReference type="AlphaFoldDB" id="A0A9X2L9G1"/>
<dbReference type="PANTHER" id="PTHR36151">
    <property type="entry name" value="BLR2777 PROTEIN"/>
    <property type="match status" value="1"/>
</dbReference>
<protein>
    <submittedName>
        <fullName evidence="2">Oxygenase MpaB family protein</fullName>
    </submittedName>
</protein>
<name>A0A9X2L9G1_9PROT</name>
<dbReference type="InterPro" id="IPR018713">
    <property type="entry name" value="MPAB/Lcp_cat_dom"/>
</dbReference>
<comment type="caution">
    <text evidence="2">The sequence shown here is derived from an EMBL/GenBank/DDBJ whole genome shotgun (WGS) entry which is preliminary data.</text>
</comment>
<dbReference type="RefSeq" id="WP_256619461.1">
    <property type="nucleotide sequence ID" value="NZ_JANIBC010000006.1"/>
</dbReference>
<organism evidence="2 3">
    <name type="scientific">Parvularcula maris</name>
    <dbReference type="NCBI Taxonomy" id="2965077"/>
    <lineage>
        <taxon>Bacteria</taxon>
        <taxon>Pseudomonadati</taxon>
        <taxon>Pseudomonadota</taxon>
        <taxon>Alphaproteobacteria</taxon>
        <taxon>Parvularculales</taxon>
        <taxon>Parvularculaceae</taxon>
        <taxon>Parvularcula</taxon>
    </lineage>
</organism>
<dbReference type="PANTHER" id="PTHR36151:SF3">
    <property type="entry name" value="ER-BOUND OXYGENASE MPAB_MPAB'_RUBBER OXYGENASE CATALYTIC DOMAIN-CONTAINING PROTEIN"/>
    <property type="match status" value="1"/>
</dbReference>